<keyword evidence="2" id="KW-1133">Transmembrane helix</keyword>
<dbReference type="EMBL" id="CP003422">
    <property type="protein sequence ID" value="AFH59673.1"/>
    <property type="molecule type" value="Genomic_DNA"/>
</dbReference>
<evidence type="ECO:0000313" key="3">
    <source>
        <dbReference type="EMBL" id="AFH59673.1"/>
    </source>
</evidence>
<feature type="coiled-coil region" evidence="1">
    <location>
        <begin position="97"/>
        <end position="124"/>
    </location>
</feature>
<dbReference type="HOGENOM" id="CLU_134280_2_1_9"/>
<feature type="transmembrane region" description="Helical" evidence="2">
    <location>
        <begin position="6"/>
        <end position="26"/>
    </location>
</feature>
<evidence type="ECO:0000313" key="4">
    <source>
        <dbReference type="Proteomes" id="UP000007392"/>
    </source>
</evidence>
<gene>
    <name evidence="3" type="ORF">B2K_02850</name>
</gene>
<evidence type="ECO:0000256" key="2">
    <source>
        <dbReference type="SAM" id="Phobius"/>
    </source>
</evidence>
<dbReference type="Pfam" id="PF10066">
    <property type="entry name" value="DUF2304"/>
    <property type="match status" value="1"/>
</dbReference>
<keyword evidence="2" id="KW-0472">Membrane</keyword>
<reference evidence="3 4" key="1">
    <citation type="submission" date="2013-06" db="EMBL/GenBank/DDBJ databases">
        <title>Complete genome sequence of Paenibacillus mucilaginosus K02.</title>
        <authorList>
            <person name="Xiao B."/>
            <person name="Sun L."/>
            <person name="Xiao L."/>
            <person name="Lian B."/>
        </authorList>
    </citation>
    <scope>NUCLEOTIDE SEQUENCE [LARGE SCALE GENOMIC DNA]</scope>
    <source>
        <strain evidence="3 4">K02</strain>
    </source>
</reference>
<dbReference type="AlphaFoldDB" id="I0BBC6"/>
<dbReference type="Proteomes" id="UP000007392">
    <property type="component" value="Chromosome"/>
</dbReference>
<keyword evidence="2" id="KW-0812">Transmembrane</keyword>
<dbReference type="KEGG" id="pmw:B2K_02850"/>
<accession>I0BBC6</accession>
<feature type="transmembrane region" description="Helical" evidence="2">
    <location>
        <begin position="70"/>
        <end position="90"/>
    </location>
</feature>
<dbReference type="OrthoDB" id="2648458at2"/>
<evidence type="ECO:0008006" key="5">
    <source>
        <dbReference type="Google" id="ProtNLM"/>
    </source>
</evidence>
<keyword evidence="1" id="KW-0175">Coiled coil</keyword>
<dbReference type="InterPro" id="IPR019277">
    <property type="entry name" value="DUF2304"/>
</dbReference>
<feature type="transmembrane region" description="Helical" evidence="2">
    <location>
        <begin position="38"/>
        <end position="58"/>
    </location>
</feature>
<evidence type="ECO:0000256" key="1">
    <source>
        <dbReference type="SAM" id="Coils"/>
    </source>
</evidence>
<protein>
    <recommendedName>
        <fullName evidence="5">DUF2304 domain-containing protein</fullName>
    </recommendedName>
</protein>
<organism evidence="3 4">
    <name type="scientific">Paenibacillus mucilaginosus K02</name>
    <dbReference type="NCBI Taxonomy" id="997761"/>
    <lineage>
        <taxon>Bacteria</taxon>
        <taxon>Bacillati</taxon>
        <taxon>Bacillota</taxon>
        <taxon>Bacilli</taxon>
        <taxon>Bacillales</taxon>
        <taxon>Paenibacillaceae</taxon>
        <taxon>Paenibacillus</taxon>
    </lineage>
</organism>
<dbReference type="RefSeq" id="WP_014649287.1">
    <property type="nucleotide sequence ID" value="NC_017672.3"/>
</dbReference>
<sequence length="129" mass="15105">MIPIKLQIFLIVISLFGTYCFINMIIKYKLDLKYSLLWIFSSVLTFLLAIFPQMSLVFTNWLGIEKPVNLIFLSGIVFIISILFSLTLTISNNQARIKQLSQELGLLRYEYNQFKKELEQLTSEQRTNL</sequence>
<proteinExistence type="predicted"/>
<name>I0BBC6_9BACL</name>